<evidence type="ECO:0000313" key="5">
    <source>
        <dbReference type="Proteomes" id="UP000266177"/>
    </source>
</evidence>
<organism evidence="4 5">
    <name type="scientific">Paenibacillus thiaminolyticus</name>
    <name type="common">Bacillus thiaminolyticus</name>
    <dbReference type="NCBI Taxonomy" id="49283"/>
    <lineage>
        <taxon>Bacteria</taxon>
        <taxon>Bacillati</taxon>
        <taxon>Bacillota</taxon>
        <taxon>Bacilli</taxon>
        <taxon>Bacillales</taxon>
        <taxon>Paenibacillaceae</taxon>
        <taxon>Paenibacillus</taxon>
    </lineage>
</organism>
<keyword evidence="1" id="KW-0805">Transcription regulation</keyword>
<dbReference type="GO" id="GO:0003700">
    <property type="term" value="F:DNA-binding transcription factor activity"/>
    <property type="evidence" value="ECO:0007669"/>
    <property type="project" value="InterPro"/>
</dbReference>
<dbReference type="PANTHER" id="PTHR47893">
    <property type="entry name" value="REGULATORY PROTEIN PCHR"/>
    <property type="match status" value="1"/>
</dbReference>
<dbReference type="Pfam" id="PF12833">
    <property type="entry name" value="HTH_18"/>
    <property type="match status" value="1"/>
</dbReference>
<keyword evidence="2" id="KW-0804">Transcription</keyword>
<gene>
    <name evidence="4" type="ORF">DQX05_18765</name>
</gene>
<comment type="caution">
    <text evidence="4">The sequence shown here is derived from an EMBL/GenBank/DDBJ whole genome shotgun (WGS) entry which is preliminary data.</text>
</comment>
<dbReference type="EMBL" id="QYZD01000018">
    <property type="protein sequence ID" value="RJG22141.1"/>
    <property type="molecule type" value="Genomic_DNA"/>
</dbReference>
<feature type="domain" description="HTH araC/xylS-type" evidence="3">
    <location>
        <begin position="223"/>
        <end position="321"/>
    </location>
</feature>
<evidence type="ECO:0000313" key="4">
    <source>
        <dbReference type="EMBL" id="RJG22141.1"/>
    </source>
</evidence>
<evidence type="ECO:0000259" key="3">
    <source>
        <dbReference type="PROSITE" id="PS01124"/>
    </source>
</evidence>
<evidence type="ECO:0000256" key="1">
    <source>
        <dbReference type="ARBA" id="ARBA00023015"/>
    </source>
</evidence>
<dbReference type="InterPro" id="IPR018060">
    <property type="entry name" value="HTH_AraC"/>
</dbReference>
<dbReference type="InterPro" id="IPR009057">
    <property type="entry name" value="Homeodomain-like_sf"/>
</dbReference>
<accession>A0A3A3GGR3</accession>
<dbReference type="Gene3D" id="1.10.10.60">
    <property type="entry name" value="Homeodomain-like"/>
    <property type="match status" value="1"/>
</dbReference>
<name>A0A3A3GGR3_PANTH</name>
<dbReference type="InterPro" id="IPR053142">
    <property type="entry name" value="PchR_regulatory_protein"/>
</dbReference>
<reference evidence="4 5" key="1">
    <citation type="submission" date="2018-09" db="EMBL/GenBank/DDBJ databases">
        <title>Paenibacillus SK2017-BO5.</title>
        <authorList>
            <person name="Piskunova J.V."/>
            <person name="Dubiley S.A."/>
            <person name="Severinov K.V."/>
        </authorList>
    </citation>
    <scope>NUCLEOTIDE SEQUENCE [LARGE SCALE GENOMIC DNA]</scope>
    <source>
        <strain evidence="4 5">BO5</strain>
    </source>
</reference>
<dbReference type="Proteomes" id="UP000266177">
    <property type="component" value="Unassembled WGS sequence"/>
</dbReference>
<dbReference type="SMART" id="SM00342">
    <property type="entry name" value="HTH_ARAC"/>
    <property type="match status" value="1"/>
</dbReference>
<dbReference type="OrthoDB" id="9782503at2"/>
<dbReference type="PROSITE" id="PS01124">
    <property type="entry name" value="HTH_ARAC_FAMILY_2"/>
    <property type="match status" value="1"/>
</dbReference>
<protein>
    <submittedName>
        <fullName evidence="4">AraC family transcriptional regulator</fullName>
    </submittedName>
</protein>
<dbReference type="SUPFAM" id="SSF46689">
    <property type="entry name" value="Homeodomain-like"/>
    <property type="match status" value="2"/>
</dbReference>
<evidence type="ECO:0000256" key="2">
    <source>
        <dbReference type="ARBA" id="ARBA00023163"/>
    </source>
</evidence>
<dbReference type="AlphaFoldDB" id="A0A3A3GGR3"/>
<proteinExistence type="predicted"/>
<sequence>MNGTDFHLNFNRFFDELRLTSRSGARADQMGLPSSAGEGGVRRFLPRHDMEVVLSEYEMHRDCVLSLATEAPMVELSYAVQGGRGIRVDGEEYSMMPGMCSLQFINQADYCFEFGGREAFTMISIGIPVTSFHHFMEALDGTRSVDFKQIMGWRSFRSFQETTLPAATVILNRLMEHARNGRATNIEIECSVLELLSMAFRSFLADGPMGGAKLGRTDMLKIREARDILLERMAEPPSLLDLSRLIGLNDYKLKTGFKEMYGTTVFGYLREQRLEKAYRLLMEGGMNVIDVSCALGYSNSSYFAEAFRAKYGMNPGSLVRRSSAGFKFSHDS</sequence>
<dbReference type="GO" id="GO:0043565">
    <property type="term" value="F:sequence-specific DNA binding"/>
    <property type="evidence" value="ECO:0007669"/>
    <property type="project" value="InterPro"/>
</dbReference>
<dbReference type="RefSeq" id="WP_119795033.1">
    <property type="nucleotide sequence ID" value="NZ_QYZD01000018.1"/>
</dbReference>
<dbReference type="PANTHER" id="PTHR47893:SF1">
    <property type="entry name" value="REGULATORY PROTEIN PCHR"/>
    <property type="match status" value="1"/>
</dbReference>